<protein>
    <submittedName>
        <fullName evidence="2">(northern house mosquito) hypothetical protein</fullName>
    </submittedName>
</protein>
<evidence type="ECO:0000313" key="2">
    <source>
        <dbReference type="EMBL" id="CAG6470886.1"/>
    </source>
</evidence>
<dbReference type="EMBL" id="HBUE01066527">
    <property type="protein sequence ID" value="CAG6470886.1"/>
    <property type="molecule type" value="Transcribed_RNA"/>
</dbReference>
<sequence length="107" mass="12260">MNCWYCKFFFPLRRKATLILIVPRFLGSFLGGIYFFIVAFAGTLDASLQSPTDSRSDRRPAFGSNTVYHGNRSLIMLCGSVELVPLEGWRENWRRFCYLILGHKSSA</sequence>
<proteinExistence type="predicted"/>
<organism evidence="2">
    <name type="scientific">Culex pipiens</name>
    <name type="common">House mosquito</name>
    <dbReference type="NCBI Taxonomy" id="7175"/>
    <lineage>
        <taxon>Eukaryota</taxon>
        <taxon>Metazoa</taxon>
        <taxon>Ecdysozoa</taxon>
        <taxon>Arthropoda</taxon>
        <taxon>Hexapoda</taxon>
        <taxon>Insecta</taxon>
        <taxon>Pterygota</taxon>
        <taxon>Neoptera</taxon>
        <taxon>Endopterygota</taxon>
        <taxon>Diptera</taxon>
        <taxon>Nematocera</taxon>
        <taxon>Culicoidea</taxon>
        <taxon>Culicidae</taxon>
        <taxon>Culicinae</taxon>
        <taxon>Culicini</taxon>
        <taxon>Culex</taxon>
        <taxon>Culex</taxon>
    </lineage>
</organism>
<name>A0A8D8BFZ1_CULPI</name>
<keyword evidence="1" id="KW-1133">Transmembrane helix</keyword>
<keyword evidence="1" id="KW-0472">Membrane</keyword>
<evidence type="ECO:0000256" key="1">
    <source>
        <dbReference type="SAM" id="Phobius"/>
    </source>
</evidence>
<feature type="transmembrane region" description="Helical" evidence="1">
    <location>
        <begin position="21"/>
        <end position="44"/>
    </location>
</feature>
<accession>A0A8D8BFZ1</accession>
<keyword evidence="1" id="KW-0812">Transmembrane</keyword>
<dbReference type="AlphaFoldDB" id="A0A8D8BFZ1"/>
<reference evidence="2" key="1">
    <citation type="submission" date="2021-05" db="EMBL/GenBank/DDBJ databases">
        <authorList>
            <person name="Alioto T."/>
            <person name="Alioto T."/>
            <person name="Gomez Garrido J."/>
        </authorList>
    </citation>
    <scope>NUCLEOTIDE SEQUENCE</scope>
</reference>